<dbReference type="GO" id="GO:0004222">
    <property type="term" value="F:metalloendopeptidase activity"/>
    <property type="evidence" value="ECO:0007669"/>
    <property type="project" value="UniProtKB-UniRule"/>
</dbReference>
<keyword evidence="3 7" id="KW-0479">Metal-binding</keyword>
<organism evidence="9 10">
    <name type="scientific">Trypanosoma rangeli SC58</name>
    <dbReference type="NCBI Taxonomy" id="429131"/>
    <lineage>
        <taxon>Eukaryota</taxon>
        <taxon>Discoba</taxon>
        <taxon>Euglenozoa</taxon>
        <taxon>Kinetoplastea</taxon>
        <taxon>Metakinetoplastina</taxon>
        <taxon>Trypanosomatida</taxon>
        <taxon>Trypanosomatidae</taxon>
        <taxon>Trypanosoma</taxon>
        <taxon>Herpetosoma</taxon>
    </lineage>
</organism>
<accession>A0A061IS79</accession>
<keyword evidence="2 7" id="KW-0645">Protease</keyword>
<dbReference type="Gene3D" id="2.10.55.10">
    <property type="entry name" value="Leishmanolysin domain 3"/>
    <property type="match status" value="1"/>
</dbReference>
<evidence type="ECO:0000256" key="5">
    <source>
        <dbReference type="ARBA" id="ARBA00022833"/>
    </source>
</evidence>
<feature type="region of interest" description="Disordered" evidence="8">
    <location>
        <begin position="186"/>
        <end position="294"/>
    </location>
</feature>
<comment type="cofactor">
    <cofactor evidence="7">
        <name>Zn(2+)</name>
        <dbReference type="ChEBI" id="CHEBI:29105"/>
    </cofactor>
    <text evidence="7">Binds 1 zinc ion per subunit.</text>
</comment>
<dbReference type="GO" id="GO:0046872">
    <property type="term" value="F:metal ion binding"/>
    <property type="evidence" value="ECO:0007669"/>
    <property type="project" value="UniProtKB-KW"/>
</dbReference>
<evidence type="ECO:0000256" key="8">
    <source>
        <dbReference type="SAM" id="MobiDB-lite"/>
    </source>
</evidence>
<dbReference type="GO" id="GO:0016020">
    <property type="term" value="C:membrane"/>
    <property type="evidence" value="ECO:0007669"/>
    <property type="project" value="InterPro"/>
</dbReference>
<dbReference type="VEuPathDB" id="TriTrypDB:TRSC58_07166"/>
<dbReference type="GO" id="GO:0006508">
    <property type="term" value="P:proteolysis"/>
    <property type="evidence" value="ECO:0007669"/>
    <property type="project" value="UniProtKB-KW"/>
</dbReference>
<evidence type="ECO:0000256" key="2">
    <source>
        <dbReference type="ARBA" id="ARBA00022670"/>
    </source>
</evidence>
<dbReference type="Proteomes" id="UP000031737">
    <property type="component" value="Unassembled WGS sequence"/>
</dbReference>
<dbReference type="GO" id="GO:0007155">
    <property type="term" value="P:cell adhesion"/>
    <property type="evidence" value="ECO:0007669"/>
    <property type="project" value="InterPro"/>
</dbReference>
<evidence type="ECO:0000256" key="6">
    <source>
        <dbReference type="ARBA" id="ARBA00023049"/>
    </source>
</evidence>
<name>A0A061IS79_TRYRA</name>
<dbReference type="EMBL" id="AUPL01007166">
    <property type="protein sequence ID" value="ESL05204.1"/>
    <property type="molecule type" value="Genomic_DNA"/>
</dbReference>
<gene>
    <name evidence="9" type="ORF">TRSC58_07166</name>
</gene>
<dbReference type="InterPro" id="IPR001577">
    <property type="entry name" value="Peptidase_M8"/>
</dbReference>
<reference evidence="9 10" key="1">
    <citation type="submission" date="2013-07" db="EMBL/GenBank/DDBJ databases">
        <authorList>
            <person name="Stoco P.H."/>
            <person name="Wagner G."/>
            <person name="Gerber A."/>
            <person name="Zaha A."/>
            <person name="Thompson C."/>
            <person name="Bartholomeu D.C."/>
            <person name="Luckemeyer D.D."/>
            <person name="Bahia D."/>
            <person name="Loreto E."/>
            <person name="Prestes E.B."/>
            <person name="Lima F.M."/>
            <person name="Rodrigues-Luiz G."/>
            <person name="Vallejo G.A."/>
            <person name="Filho J.F."/>
            <person name="Monteiro K.M."/>
            <person name="Tyler K.M."/>
            <person name="de Almeida L.G."/>
            <person name="Ortiz M.F."/>
            <person name="Siervo M.A."/>
            <person name="de Moraes M.H."/>
            <person name="Cunha O.L."/>
            <person name="Mendonca-Neto R."/>
            <person name="Silva R."/>
            <person name="Teixeira S.M."/>
            <person name="Murta S.M."/>
            <person name="Sincero T.C."/>
            <person name="Mendes T.A."/>
            <person name="Urmenyi T.P."/>
            <person name="Silva V.G."/>
            <person name="da Rocha W.D."/>
            <person name="Andersson B."/>
            <person name="Romanha A.J."/>
            <person name="Steindel M."/>
            <person name="de Vasconcelos A.T."/>
            <person name="Grisard E.C."/>
        </authorList>
    </citation>
    <scope>NUCLEOTIDE SEQUENCE [LARGE SCALE GENOMIC DNA]</scope>
    <source>
        <strain evidence="9 10">SC58</strain>
    </source>
</reference>
<comment type="caution">
    <text evidence="9">The sequence shown here is derived from an EMBL/GenBank/DDBJ whole genome shotgun (WGS) entry which is preliminary data.</text>
</comment>
<keyword evidence="5 7" id="KW-0862">Zinc</keyword>
<dbReference type="AlphaFoldDB" id="A0A061IS79"/>
<evidence type="ECO:0000313" key="10">
    <source>
        <dbReference type="Proteomes" id="UP000031737"/>
    </source>
</evidence>
<dbReference type="Pfam" id="PF01457">
    <property type="entry name" value="Peptidase_M8"/>
    <property type="match status" value="1"/>
</dbReference>
<protein>
    <recommendedName>
        <fullName evidence="7">Leishmanolysin-like peptidase</fullName>
        <ecNumber evidence="7">3.4.24.-</ecNumber>
    </recommendedName>
</protein>
<evidence type="ECO:0000313" key="9">
    <source>
        <dbReference type="EMBL" id="ESL05204.1"/>
    </source>
</evidence>
<feature type="compositionally biased region" description="Gly residues" evidence="8">
    <location>
        <begin position="236"/>
        <end position="245"/>
    </location>
</feature>
<dbReference type="SUPFAM" id="SSF55486">
    <property type="entry name" value="Metalloproteases ('zincins'), catalytic domain"/>
    <property type="match status" value="1"/>
</dbReference>
<dbReference type="EC" id="3.4.24.-" evidence="7"/>
<dbReference type="OrthoDB" id="10482956at2759"/>
<keyword evidence="6 7" id="KW-0482">Metalloprotease</keyword>
<evidence type="ECO:0000256" key="4">
    <source>
        <dbReference type="ARBA" id="ARBA00022801"/>
    </source>
</evidence>
<keyword evidence="4 7" id="KW-0378">Hydrolase</keyword>
<dbReference type="Gene3D" id="2.30.34.10">
    <property type="entry name" value="Leishmanolysin domain 4"/>
    <property type="match status" value="1"/>
</dbReference>
<proteinExistence type="inferred from homology"/>
<comment type="similarity">
    <text evidence="1 7">Belongs to the peptidase M8 family.</text>
</comment>
<sequence length="294" mass="30863">MAEPMGWGRRSGCELLQKKCSELDVSKYPKMFCQQGDPHLRCTSDRYFSGTCDSSIIETLPGGLWDICPIINPAVGVKDFGDVFKAGAQASVRPGDKPSAWCLDTVPTTVAGEDGDESSAAMHAGVKCLGAQVHLQQTRHGRVDWQSCTEGAKVPWEISPHGPDKVICPDYDEVCTISATGRSIIPATEWDGEEKVWRRTAPAASVEEPAPPEGGPDSGKDVPPQLAPPSARGDGDAAGGGGAGNNGRDSGAPSREQGSRPCGFGEPEGAPAGDGRGNAAGDRQKRRLASGPRW</sequence>
<evidence type="ECO:0000256" key="1">
    <source>
        <dbReference type="ARBA" id="ARBA00005860"/>
    </source>
</evidence>
<evidence type="ECO:0000256" key="3">
    <source>
        <dbReference type="ARBA" id="ARBA00022723"/>
    </source>
</evidence>
<keyword evidence="10" id="KW-1185">Reference proteome</keyword>
<evidence type="ECO:0000256" key="7">
    <source>
        <dbReference type="RuleBase" id="RU366077"/>
    </source>
</evidence>